<dbReference type="PROSITE" id="PS51145">
    <property type="entry name" value="ZU5"/>
    <property type="match status" value="1"/>
</dbReference>
<evidence type="ECO:0000259" key="2">
    <source>
        <dbReference type="PROSITE" id="PS51145"/>
    </source>
</evidence>
<gene>
    <name evidence="3" type="ORF">SDRG_06871</name>
</gene>
<evidence type="ECO:0008006" key="5">
    <source>
        <dbReference type="Google" id="ProtNLM"/>
    </source>
</evidence>
<protein>
    <recommendedName>
        <fullName evidence="5">Ig-like domain-containing protein</fullName>
    </recommendedName>
</protein>
<dbReference type="STRING" id="1156394.T0RZ29"/>
<dbReference type="OrthoDB" id="77534at2759"/>
<dbReference type="SUPFAM" id="SSF48403">
    <property type="entry name" value="Ankyrin repeat"/>
    <property type="match status" value="1"/>
</dbReference>
<dbReference type="AlphaFoldDB" id="T0RZ29"/>
<sequence>MQRWVALVAWRHRVLQKKLKRDPLRAKEDDKDWLFLLEHRLLLHAVVLSTDNTQSACSDRRRRWMQALLDAGDANVHGLDRQQRTLLHHAVLQNWGIDDIAWVVKLFPGAAGAKDCDGFAPITYATLRGCCDEVILQMAIAVAKAVYADASQSFDDGNYEGCKRLLATATKEALSAVPHFDYARVQAALLLEAKSASVELLEYWAGFIALWGYFDPPEIIEDLTPKRRVALGSHVALIVAAKGEPLSYQWYCGDDVLAGCTSATLDVTDSAAPEDEGQYWCRITNWRGGVCSSMLTLLVHDDTVVVDPSTRYYIPKDLRRGAYFNVIGNTGAVLEHGGVQLLVPPGSFRVVDLYDSDLASTRGMDVCMHVTTTAPEVVQQPLDEDFRVLVSPLVALCPTELDAFLTPWTLRLPHSAASDTMDLLVLELVVIDLDGNHAFRHVPASHCRLHETYVDVDVLALGTFAVAQRARHDEQPKQRMSLALLIPPVLSTGPSLSVNVHAWVFPTRLDATEAMATMLAADADDVVLLDTLSIEVRGPSMKAHLRFNRETLTGSIGGGSLLEYVGVVPLQLDTAESCAMRGFMLVAKAFEAGLYRKLVRERSYDAVVLLPVTSTPCEGPTQARLLRHNPFGIQVSWASPVQNASSLPSTVLVELAPFSKTFWDRYKDIWWFERGHLSIVQRLYRVVHRGSTSDEPTTFIFSDVHAAALRVTIVNQDHVGTYCPPVLLTPDTLDKDDDDDPLLTGAAVPVDAHVSPSLRANQRALLALVQNVYGSRDLVDWFGVDAASLLAWLDAQKLVLRTTQYSVALLLAGLQRLEALAANVPCHRAPTCFFVRVFSRLQRVLPALDAQLSSDESANTEALVLLLHRTLHSLFTTVYNCVAPGWLATFLISETASVASTLARALEDLASTCDTHAFFGPVPELLMLFATARETYVAQLVMDKDELRRQHAWSLLRSPTLSMPVAATYLSALFQREDVLAELQRADAMAEAHAIAIERNTLASRILHLYPSDKDAVEYTVHVVVRFGGDVIDVDCLRVITVKNATLGVRVNGAVAFDPLSRTATFVPTVPLEARSTFKLKLRAEAITSWLGPLTSTLKVSFSTKPK</sequence>
<dbReference type="InterPro" id="IPR007110">
    <property type="entry name" value="Ig-like_dom"/>
</dbReference>
<accession>T0RZ29</accession>
<dbReference type="OMA" id="HACISEE"/>
<name>T0RZ29_SAPDV</name>
<dbReference type="InterPro" id="IPR036179">
    <property type="entry name" value="Ig-like_dom_sf"/>
</dbReference>
<proteinExistence type="predicted"/>
<evidence type="ECO:0000259" key="1">
    <source>
        <dbReference type="PROSITE" id="PS50835"/>
    </source>
</evidence>
<dbReference type="InterPro" id="IPR013783">
    <property type="entry name" value="Ig-like_fold"/>
</dbReference>
<dbReference type="Gene3D" id="2.60.220.30">
    <property type="match status" value="1"/>
</dbReference>
<feature type="domain" description="ZU5" evidence="2">
    <location>
        <begin position="318"/>
        <end position="470"/>
    </location>
</feature>
<dbReference type="RefSeq" id="XP_008610899.1">
    <property type="nucleotide sequence ID" value="XM_008612677.1"/>
</dbReference>
<dbReference type="Proteomes" id="UP000030762">
    <property type="component" value="Unassembled WGS sequence"/>
</dbReference>
<evidence type="ECO:0000313" key="4">
    <source>
        <dbReference type="Proteomes" id="UP000030762"/>
    </source>
</evidence>
<dbReference type="InParanoid" id="T0RZ29"/>
<dbReference type="SUPFAM" id="SSF48726">
    <property type="entry name" value="Immunoglobulin"/>
    <property type="match status" value="1"/>
</dbReference>
<keyword evidence="4" id="KW-1185">Reference proteome</keyword>
<dbReference type="GeneID" id="19947598"/>
<dbReference type="Gene3D" id="2.60.40.10">
    <property type="entry name" value="Immunoglobulins"/>
    <property type="match status" value="1"/>
</dbReference>
<organism evidence="3 4">
    <name type="scientific">Saprolegnia diclina (strain VS20)</name>
    <dbReference type="NCBI Taxonomy" id="1156394"/>
    <lineage>
        <taxon>Eukaryota</taxon>
        <taxon>Sar</taxon>
        <taxon>Stramenopiles</taxon>
        <taxon>Oomycota</taxon>
        <taxon>Saprolegniomycetes</taxon>
        <taxon>Saprolegniales</taxon>
        <taxon>Saprolegniaceae</taxon>
        <taxon>Saprolegnia</taxon>
    </lineage>
</organism>
<evidence type="ECO:0000313" key="3">
    <source>
        <dbReference type="EMBL" id="EQC35582.1"/>
    </source>
</evidence>
<dbReference type="VEuPathDB" id="FungiDB:SDRG_06871"/>
<reference evidence="3 4" key="1">
    <citation type="submission" date="2012-04" db="EMBL/GenBank/DDBJ databases">
        <title>The Genome Sequence of Saprolegnia declina VS20.</title>
        <authorList>
            <consortium name="The Broad Institute Genome Sequencing Platform"/>
            <person name="Russ C."/>
            <person name="Nusbaum C."/>
            <person name="Tyler B."/>
            <person name="van West P."/>
            <person name="Dieguez-Uribeondo J."/>
            <person name="de Bruijn I."/>
            <person name="Tripathy S."/>
            <person name="Jiang R."/>
            <person name="Young S.K."/>
            <person name="Zeng Q."/>
            <person name="Gargeya S."/>
            <person name="Fitzgerald M."/>
            <person name="Haas B."/>
            <person name="Abouelleil A."/>
            <person name="Alvarado L."/>
            <person name="Arachchi H.M."/>
            <person name="Berlin A."/>
            <person name="Chapman S.B."/>
            <person name="Goldberg J."/>
            <person name="Griggs A."/>
            <person name="Gujja S."/>
            <person name="Hansen M."/>
            <person name="Howarth C."/>
            <person name="Imamovic A."/>
            <person name="Larimer J."/>
            <person name="McCowen C."/>
            <person name="Montmayeur A."/>
            <person name="Murphy C."/>
            <person name="Neiman D."/>
            <person name="Pearson M."/>
            <person name="Priest M."/>
            <person name="Roberts A."/>
            <person name="Saif S."/>
            <person name="Shea T."/>
            <person name="Sisk P."/>
            <person name="Sykes S."/>
            <person name="Wortman J."/>
            <person name="Nusbaum C."/>
            <person name="Birren B."/>
        </authorList>
    </citation>
    <scope>NUCLEOTIDE SEQUENCE [LARGE SCALE GENOMIC DNA]</scope>
    <source>
        <strain evidence="3 4">VS20</strain>
    </source>
</reference>
<dbReference type="eggNOG" id="ENOG502S1PJ">
    <property type="taxonomic scope" value="Eukaryota"/>
</dbReference>
<dbReference type="InterPro" id="IPR000906">
    <property type="entry name" value="ZU5_dom"/>
</dbReference>
<dbReference type="PROSITE" id="PS50835">
    <property type="entry name" value="IG_LIKE"/>
    <property type="match status" value="1"/>
</dbReference>
<dbReference type="InterPro" id="IPR036770">
    <property type="entry name" value="Ankyrin_rpt-contain_sf"/>
</dbReference>
<dbReference type="EMBL" id="JH767150">
    <property type="protein sequence ID" value="EQC35582.1"/>
    <property type="molecule type" value="Genomic_DNA"/>
</dbReference>
<feature type="domain" description="Ig-like" evidence="1">
    <location>
        <begin position="217"/>
        <end position="285"/>
    </location>
</feature>